<dbReference type="RefSeq" id="WP_023580779.1">
    <property type="nucleotide sequence ID" value="NZ_AVGG01000055.1"/>
</dbReference>
<accession>V6S826</accession>
<gene>
    <name evidence="1" type="ORF">FLJC2902T_32530</name>
</gene>
<dbReference type="EMBL" id="AVGG01000055">
    <property type="protein sequence ID" value="ESU22791.1"/>
    <property type="molecule type" value="Genomic_DNA"/>
</dbReference>
<evidence type="ECO:0000313" key="1">
    <source>
        <dbReference type="EMBL" id="ESU22791.1"/>
    </source>
</evidence>
<organism evidence="1 2">
    <name type="scientific">Flavobacterium limnosediminis JC2902</name>
    <dbReference type="NCBI Taxonomy" id="1341181"/>
    <lineage>
        <taxon>Bacteria</taxon>
        <taxon>Pseudomonadati</taxon>
        <taxon>Bacteroidota</taxon>
        <taxon>Flavobacteriia</taxon>
        <taxon>Flavobacteriales</taxon>
        <taxon>Flavobacteriaceae</taxon>
        <taxon>Flavobacterium</taxon>
    </lineage>
</organism>
<dbReference type="AlphaFoldDB" id="V6S826"/>
<proteinExistence type="predicted"/>
<keyword evidence="2" id="KW-1185">Reference proteome</keyword>
<evidence type="ECO:0000313" key="2">
    <source>
        <dbReference type="Proteomes" id="UP000018004"/>
    </source>
</evidence>
<dbReference type="PATRIC" id="fig|1341181.4.peg.3188"/>
<reference evidence="1 2" key="1">
    <citation type="submission" date="2013-08" db="EMBL/GenBank/DDBJ databases">
        <title>Flavobacterium limnosediminis JC2902 genome sequencing.</title>
        <authorList>
            <person name="Lee K."/>
            <person name="Yi H."/>
            <person name="Park S."/>
            <person name="Chun J."/>
        </authorList>
    </citation>
    <scope>NUCLEOTIDE SEQUENCE [LARGE SCALE GENOMIC DNA]</scope>
    <source>
        <strain evidence="1 2">JC2902</strain>
    </source>
</reference>
<name>V6S826_9FLAO</name>
<dbReference type="eggNOG" id="ENOG5033W5R">
    <property type="taxonomic scope" value="Bacteria"/>
</dbReference>
<dbReference type="Proteomes" id="UP000018004">
    <property type="component" value="Unassembled WGS sequence"/>
</dbReference>
<comment type="caution">
    <text evidence="1">The sequence shown here is derived from an EMBL/GenBank/DDBJ whole genome shotgun (WGS) entry which is preliminary data.</text>
</comment>
<dbReference type="OrthoDB" id="1366929at2"/>
<protein>
    <submittedName>
        <fullName evidence="1">Uncharacterized protein</fullName>
    </submittedName>
</protein>
<sequence>MNKFLQIILILLPNLLFCQIKTFNLIEKEDIIYEKELSDTDRYQTLIHQINISENSTFEFRHTPYVSCLTWKEYKGTWKQKRDTIIFTDFYVLEESDIKFEHSTLKENKFYDFTFVIDSQKKYSNESVEISFVYDLDSKIKNKQNTFITDSNGNIQIPFSEIENLDKLTAFRIQINLNGEKKWNHFTTNNFVNVKKEELPNKIDVNIISKPSKETIKRETKAILSNENLRIISSRSEKSKLSNYSNRLNFSNNYKRTYY</sequence>